<name>A0A9Q1G097_SYNKA</name>
<feature type="compositionally biased region" description="Polar residues" evidence="1">
    <location>
        <begin position="59"/>
        <end position="79"/>
    </location>
</feature>
<reference evidence="2" key="1">
    <citation type="journal article" date="2023" name="Science">
        <title>Genome structures resolve the early diversification of teleost fishes.</title>
        <authorList>
            <person name="Parey E."/>
            <person name="Louis A."/>
            <person name="Montfort J."/>
            <person name="Bouchez O."/>
            <person name="Roques C."/>
            <person name="Iampietro C."/>
            <person name="Lluch J."/>
            <person name="Castinel A."/>
            <person name="Donnadieu C."/>
            <person name="Desvignes T."/>
            <person name="Floi Bucao C."/>
            <person name="Jouanno E."/>
            <person name="Wen M."/>
            <person name="Mejri S."/>
            <person name="Dirks R."/>
            <person name="Jansen H."/>
            <person name="Henkel C."/>
            <person name="Chen W.J."/>
            <person name="Zahm M."/>
            <person name="Cabau C."/>
            <person name="Klopp C."/>
            <person name="Thompson A.W."/>
            <person name="Robinson-Rechavi M."/>
            <person name="Braasch I."/>
            <person name="Lecointre G."/>
            <person name="Bobe J."/>
            <person name="Postlethwait J.H."/>
            <person name="Berthelot C."/>
            <person name="Roest Crollius H."/>
            <person name="Guiguen Y."/>
        </authorList>
    </citation>
    <scope>NUCLEOTIDE SEQUENCE</scope>
    <source>
        <strain evidence="2">WJC10195</strain>
    </source>
</reference>
<keyword evidence="3" id="KW-1185">Reference proteome</keyword>
<organism evidence="2 3">
    <name type="scientific">Synaphobranchus kaupii</name>
    <name type="common">Kaup's arrowtooth eel</name>
    <dbReference type="NCBI Taxonomy" id="118154"/>
    <lineage>
        <taxon>Eukaryota</taxon>
        <taxon>Metazoa</taxon>
        <taxon>Chordata</taxon>
        <taxon>Craniata</taxon>
        <taxon>Vertebrata</taxon>
        <taxon>Euteleostomi</taxon>
        <taxon>Actinopterygii</taxon>
        <taxon>Neopterygii</taxon>
        <taxon>Teleostei</taxon>
        <taxon>Anguilliformes</taxon>
        <taxon>Synaphobranchidae</taxon>
        <taxon>Synaphobranchus</taxon>
    </lineage>
</organism>
<gene>
    <name evidence="2" type="ORF">SKAU_G00106550</name>
</gene>
<protein>
    <submittedName>
        <fullName evidence="2">Uncharacterized protein</fullName>
    </submittedName>
</protein>
<sequence>MEEQGEGDEEVYAEAENIRKTALSGGRRGGRRREEGQGEERDEKTKVESPVVRRGGNASLPSKTVWRQATPPGVQSNRTAAAAECGGGEISRIWH</sequence>
<feature type="region of interest" description="Disordered" evidence="1">
    <location>
        <begin position="1"/>
        <end position="95"/>
    </location>
</feature>
<dbReference type="AlphaFoldDB" id="A0A9Q1G097"/>
<accession>A0A9Q1G097</accession>
<evidence type="ECO:0000313" key="3">
    <source>
        <dbReference type="Proteomes" id="UP001152622"/>
    </source>
</evidence>
<dbReference type="Proteomes" id="UP001152622">
    <property type="component" value="Chromosome 3"/>
</dbReference>
<evidence type="ECO:0000313" key="2">
    <source>
        <dbReference type="EMBL" id="KAJ8370627.1"/>
    </source>
</evidence>
<feature type="compositionally biased region" description="Basic and acidic residues" evidence="1">
    <location>
        <begin position="32"/>
        <end position="47"/>
    </location>
</feature>
<proteinExistence type="predicted"/>
<comment type="caution">
    <text evidence="2">The sequence shown here is derived from an EMBL/GenBank/DDBJ whole genome shotgun (WGS) entry which is preliminary data.</text>
</comment>
<evidence type="ECO:0000256" key="1">
    <source>
        <dbReference type="SAM" id="MobiDB-lite"/>
    </source>
</evidence>
<feature type="compositionally biased region" description="Acidic residues" evidence="1">
    <location>
        <begin position="1"/>
        <end position="13"/>
    </location>
</feature>
<dbReference type="EMBL" id="JAINUF010000003">
    <property type="protein sequence ID" value="KAJ8370627.1"/>
    <property type="molecule type" value="Genomic_DNA"/>
</dbReference>